<name>A0ABW6STL9_9ACTN</name>
<organism evidence="1 2">
    <name type="scientific">Microtetraspora malaysiensis</name>
    <dbReference type="NCBI Taxonomy" id="161358"/>
    <lineage>
        <taxon>Bacteria</taxon>
        <taxon>Bacillati</taxon>
        <taxon>Actinomycetota</taxon>
        <taxon>Actinomycetes</taxon>
        <taxon>Streptosporangiales</taxon>
        <taxon>Streptosporangiaceae</taxon>
        <taxon>Microtetraspora</taxon>
    </lineage>
</organism>
<comment type="caution">
    <text evidence="1">The sequence shown here is derived from an EMBL/GenBank/DDBJ whole genome shotgun (WGS) entry which is preliminary data.</text>
</comment>
<sequence length="63" mass="6727">MLSTTDSLALALVAASLAVTEVVGSILRVARWPVVTAWTTWPDLSVATTTSPPYTGRPRCVLR</sequence>
<dbReference type="EMBL" id="JBIASD010000015">
    <property type="protein sequence ID" value="MFF3668347.1"/>
    <property type="molecule type" value="Genomic_DNA"/>
</dbReference>
<keyword evidence="2" id="KW-1185">Reference proteome</keyword>
<evidence type="ECO:0000313" key="2">
    <source>
        <dbReference type="Proteomes" id="UP001602013"/>
    </source>
</evidence>
<gene>
    <name evidence="1" type="ORF">ACFYXI_22430</name>
</gene>
<proteinExistence type="predicted"/>
<accession>A0ABW6STL9</accession>
<protein>
    <submittedName>
        <fullName evidence="1">Uncharacterized protein</fullName>
    </submittedName>
</protein>
<evidence type="ECO:0000313" key="1">
    <source>
        <dbReference type="EMBL" id="MFF3668347.1"/>
    </source>
</evidence>
<reference evidence="1 2" key="1">
    <citation type="submission" date="2024-10" db="EMBL/GenBank/DDBJ databases">
        <title>The Natural Products Discovery Center: Release of the First 8490 Sequenced Strains for Exploring Actinobacteria Biosynthetic Diversity.</title>
        <authorList>
            <person name="Kalkreuter E."/>
            <person name="Kautsar S.A."/>
            <person name="Yang D."/>
            <person name="Bader C.D."/>
            <person name="Teijaro C.N."/>
            <person name="Fluegel L."/>
            <person name="Davis C.M."/>
            <person name="Simpson J.R."/>
            <person name="Lauterbach L."/>
            <person name="Steele A.D."/>
            <person name="Gui C."/>
            <person name="Meng S."/>
            <person name="Li G."/>
            <person name="Viehrig K."/>
            <person name="Ye F."/>
            <person name="Su P."/>
            <person name="Kiefer A.F."/>
            <person name="Nichols A."/>
            <person name="Cepeda A.J."/>
            <person name="Yan W."/>
            <person name="Fan B."/>
            <person name="Jiang Y."/>
            <person name="Adhikari A."/>
            <person name="Zheng C.-J."/>
            <person name="Schuster L."/>
            <person name="Cowan T.M."/>
            <person name="Smanski M.J."/>
            <person name="Chevrette M.G."/>
            <person name="De Carvalho L.P.S."/>
            <person name="Shen B."/>
        </authorList>
    </citation>
    <scope>NUCLEOTIDE SEQUENCE [LARGE SCALE GENOMIC DNA]</scope>
    <source>
        <strain evidence="1 2">NPDC002173</strain>
    </source>
</reference>
<dbReference type="RefSeq" id="WP_387413850.1">
    <property type="nucleotide sequence ID" value="NZ_JBIASD010000015.1"/>
</dbReference>
<dbReference type="Proteomes" id="UP001602013">
    <property type="component" value="Unassembled WGS sequence"/>
</dbReference>